<dbReference type="EMBL" id="JAGSPM010000007">
    <property type="protein sequence ID" value="MBR7747426.1"/>
    <property type="molecule type" value="Genomic_DNA"/>
</dbReference>
<keyword evidence="2" id="KW-1185">Reference proteome</keyword>
<organism evidence="1 2">
    <name type="scientific">Undibacterium baiyunense</name>
    <dbReference type="NCBI Taxonomy" id="2828731"/>
    <lineage>
        <taxon>Bacteria</taxon>
        <taxon>Pseudomonadati</taxon>
        <taxon>Pseudomonadota</taxon>
        <taxon>Betaproteobacteria</taxon>
        <taxon>Burkholderiales</taxon>
        <taxon>Oxalobacteraceae</taxon>
        <taxon>Undibacterium</taxon>
    </lineage>
</organism>
<dbReference type="RefSeq" id="WP_212684818.1">
    <property type="nucleotide sequence ID" value="NZ_JAGSPM010000007.1"/>
</dbReference>
<evidence type="ECO:0000313" key="2">
    <source>
        <dbReference type="Proteomes" id="UP000680158"/>
    </source>
</evidence>
<gene>
    <name evidence="1" type="ORF">KDM92_12610</name>
</gene>
<reference evidence="1 2" key="1">
    <citation type="submission" date="2021-04" db="EMBL/GenBank/DDBJ databases">
        <title>novel species isolated from subtropical streams in China.</title>
        <authorList>
            <person name="Lu H."/>
        </authorList>
    </citation>
    <scope>NUCLEOTIDE SEQUENCE [LARGE SCALE GENOMIC DNA]</scope>
    <source>
        <strain evidence="1 2">BYS107W</strain>
    </source>
</reference>
<evidence type="ECO:0000313" key="1">
    <source>
        <dbReference type="EMBL" id="MBR7747426.1"/>
    </source>
</evidence>
<sequence length="145" mass="16987">MTKETENKEESKPFRQRKRNCPACKEPVTALQMSAFSMPIEQYFIRWLLDVNRETRNSIRTQATVPLDELQLLAFTSICKSCGHISWWDLSVEEFENIIENPFEEPRLAWAHNPEFLNKIIGKISSESMKSFFESTLKEISKNEP</sequence>
<accession>A0A941I4F6</accession>
<comment type="caution">
    <text evidence="1">The sequence shown here is derived from an EMBL/GenBank/DDBJ whole genome shotgun (WGS) entry which is preliminary data.</text>
</comment>
<dbReference type="AlphaFoldDB" id="A0A941I4F6"/>
<dbReference type="Proteomes" id="UP000680158">
    <property type="component" value="Unassembled WGS sequence"/>
</dbReference>
<proteinExistence type="predicted"/>
<protein>
    <submittedName>
        <fullName evidence="1">Uncharacterized protein</fullName>
    </submittedName>
</protein>
<name>A0A941I4F6_9BURK</name>